<evidence type="ECO:0000256" key="1">
    <source>
        <dbReference type="SAM" id="Phobius"/>
    </source>
</evidence>
<dbReference type="GeneID" id="24921437"/>
<keyword evidence="3" id="KW-1185">Reference proteome</keyword>
<dbReference type="Proteomes" id="UP000008312">
    <property type="component" value="Unassembled WGS sequence"/>
</dbReference>
<evidence type="ECO:0000313" key="3">
    <source>
        <dbReference type="Proteomes" id="UP000008312"/>
    </source>
</evidence>
<name>D8M9G3_BLAHO</name>
<dbReference type="RefSeq" id="XP_012898750.1">
    <property type="nucleotide sequence ID" value="XM_013043296.1"/>
</dbReference>
<reference evidence="2" key="1">
    <citation type="submission" date="2010-02" db="EMBL/GenBank/DDBJ databases">
        <title>Sequencing and annotation of the Blastocystis hominis genome.</title>
        <authorList>
            <person name="Wincker P."/>
        </authorList>
    </citation>
    <scope>NUCLEOTIDE SEQUENCE</scope>
    <source>
        <strain evidence="2">Singapore isolate B</strain>
    </source>
</reference>
<feature type="transmembrane region" description="Helical" evidence="1">
    <location>
        <begin position="20"/>
        <end position="39"/>
    </location>
</feature>
<dbReference type="OrthoDB" id="10482233at2759"/>
<feature type="transmembrane region" description="Helical" evidence="1">
    <location>
        <begin position="108"/>
        <end position="127"/>
    </location>
</feature>
<gene>
    <name evidence="2" type="ORF">GSBLH_T00004409001</name>
</gene>
<dbReference type="AlphaFoldDB" id="D8M9G3"/>
<keyword evidence="1" id="KW-0812">Transmembrane</keyword>
<keyword evidence="1" id="KW-1133">Transmembrane helix</keyword>
<keyword evidence="1" id="KW-0472">Membrane</keyword>
<dbReference type="InParanoid" id="D8M9G3"/>
<feature type="transmembrane region" description="Helical" evidence="1">
    <location>
        <begin position="51"/>
        <end position="73"/>
    </location>
</feature>
<sequence length="184" mass="21310">MDYKLFFVDNLNTLNFSMRIVGFLDMVMFCVLFLVCLPFPDMIRKSLCSTVVKGMGPISIFMVFCAYSAVYTLTKLSKRFYVYHTENSKGRMGSYEFFSKSIAKNQRDLLLCIIGIVFSFLTVFLSAQLKNMSKDPEPKQVEEEKKEKPADAKKNDCCVCCNKALHRQHHSISMHYYHTLLDNK</sequence>
<organism evidence="2">
    <name type="scientific">Blastocystis hominis</name>
    <dbReference type="NCBI Taxonomy" id="12968"/>
    <lineage>
        <taxon>Eukaryota</taxon>
        <taxon>Sar</taxon>
        <taxon>Stramenopiles</taxon>
        <taxon>Bigyra</taxon>
        <taxon>Opalozoa</taxon>
        <taxon>Opalinata</taxon>
        <taxon>Blastocystidae</taxon>
        <taxon>Blastocystis</taxon>
    </lineage>
</organism>
<proteinExistence type="predicted"/>
<accession>D8M9G3</accession>
<protein>
    <submittedName>
        <fullName evidence="2">Uncharacterized protein</fullName>
    </submittedName>
</protein>
<evidence type="ECO:0000313" key="2">
    <source>
        <dbReference type="EMBL" id="CBK24702.2"/>
    </source>
</evidence>
<dbReference type="EMBL" id="FN668688">
    <property type="protein sequence ID" value="CBK24702.2"/>
    <property type="molecule type" value="Genomic_DNA"/>
</dbReference>